<dbReference type="GO" id="GO:0006952">
    <property type="term" value="P:defense response"/>
    <property type="evidence" value="ECO:0007669"/>
    <property type="project" value="UniProtKB-KW"/>
</dbReference>
<evidence type="ECO:0000313" key="10">
    <source>
        <dbReference type="Proteomes" id="UP001085076"/>
    </source>
</evidence>
<evidence type="ECO:0000256" key="5">
    <source>
        <dbReference type="RuleBase" id="RU003616"/>
    </source>
</evidence>
<dbReference type="EMBL" id="JAGGNH010000009">
    <property type="protein sequence ID" value="KAJ0964096.1"/>
    <property type="molecule type" value="Genomic_DNA"/>
</dbReference>
<evidence type="ECO:0000256" key="1">
    <source>
        <dbReference type="ARBA" id="ARBA00004162"/>
    </source>
</evidence>
<dbReference type="OrthoDB" id="1431247at2759"/>
<dbReference type="PROSITE" id="PS01031">
    <property type="entry name" value="SHSP"/>
    <property type="match status" value="1"/>
</dbReference>
<dbReference type="InterPro" id="IPR002068">
    <property type="entry name" value="A-crystallin/Hsp20_dom"/>
</dbReference>
<dbReference type="GO" id="GO:0034605">
    <property type="term" value="P:cellular response to heat"/>
    <property type="evidence" value="ECO:0007669"/>
    <property type="project" value="TreeGrafter"/>
</dbReference>
<gene>
    <name evidence="9" type="ORF">J5N97_029218</name>
</gene>
<accession>A0A9D5H5E7</accession>
<dbReference type="PANTHER" id="PTHR43670:SF129">
    <property type="entry name" value="HSP20_ALPHA CRYSTALLIN FAMILY PROTEIN, EXPRESSED"/>
    <property type="match status" value="1"/>
</dbReference>
<evidence type="ECO:0000313" key="9">
    <source>
        <dbReference type="EMBL" id="KAJ0964096.1"/>
    </source>
</evidence>
<comment type="caution">
    <text evidence="9">The sequence shown here is derived from an EMBL/GenBank/DDBJ whole genome shotgun (WGS) entry which is preliminary data.</text>
</comment>
<dbReference type="Gene3D" id="2.60.40.790">
    <property type="match status" value="1"/>
</dbReference>
<dbReference type="InterPro" id="IPR008978">
    <property type="entry name" value="HSP20-like_chaperone"/>
</dbReference>
<keyword evidence="10" id="KW-1185">Reference proteome</keyword>
<reference evidence="9" key="2">
    <citation type="journal article" date="2022" name="Hortic Res">
        <title>The genome of Dioscorea zingiberensis sheds light on the biosynthesis, origin and evolution of the medicinally important diosgenin saponins.</title>
        <authorList>
            <person name="Li Y."/>
            <person name="Tan C."/>
            <person name="Li Z."/>
            <person name="Guo J."/>
            <person name="Li S."/>
            <person name="Chen X."/>
            <person name="Wang C."/>
            <person name="Dai X."/>
            <person name="Yang H."/>
            <person name="Song W."/>
            <person name="Hou L."/>
            <person name="Xu J."/>
            <person name="Tong Z."/>
            <person name="Xu A."/>
            <person name="Yuan X."/>
            <person name="Wang W."/>
            <person name="Yang Q."/>
            <person name="Chen L."/>
            <person name="Sun Z."/>
            <person name="Wang K."/>
            <person name="Pan B."/>
            <person name="Chen J."/>
            <person name="Bao Y."/>
            <person name="Liu F."/>
            <person name="Qi X."/>
            <person name="Gang D.R."/>
            <person name="Wen J."/>
            <person name="Li J."/>
        </authorList>
    </citation>
    <scope>NUCLEOTIDE SEQUENCE</scope>
    <source>
        <strain evidence="9">Dzin_1.0</strain>
    </source>
</reference>
<feature type="transmembrane region" description="Helical" evidence="7">
    <location>
        <begin position="170"/>
        <end position="188"/>
    </location>
</feature>
<keyword evidence="3" id="KW-0611">Plant defense</keyword>
<evidence type="ECO:0000256" key="6">
    <source>
        <dbReference type="SAM" id="MobiDB-lite"/>
    </source>
</evidence>
<protein>
    <recommendedName>
        <fullName evidence="8">SHSP domain-containing protein</fullName>
    </recommendedName>
</protein>
<dbReference type="SUPFAM" id="SSF49764">
    <property type="entry name" value="HSP20-like chaperones"/>
    <property type="match status" value="1"/>
</dbReference>
<comment type="similarity">
    <text evidence="4 5">Belongs to the small heat shock protein (HSP20) family.</text>
</comment>
<evidence type="ECO:0000256" key="3">
    <source>
        <dbReference type="ARBA" id="ARBA00022821"/>
    </source>
</evidence>
<dbReference type="CDD" id="cd06464">
    <property type="entry name" value="ACD_sHsps-like"/>
    <property type="match status" value="1"/>
</dbReference>
<evidence type="ECO:0000259" key="8">
    <source>
        <dbReference type="PROSITE" id="PS01031"/>
    </source>
</evidence>
<evidence type="ECO:0000256" key="7">
    <source>
        <dbReference type="SAM" id="Phobius"/>
    </source>
</evidence>
<proteinExistence type="inferred from homology"/>
<dbReference type="AlphaFoldDB" id="A0A9D5H5E7"/>
<organism evidence="9 10">
    <name type="scientific">Dioscorea zingiberensis</name>
    <dbReference type="NCBI Taxonomy" id="325984"/>
    <lineage>
        <taxon>Eukaryota</taxon>
        <taxon>Viridiplantae</taxon>
        <taxon>Streptophyta</taxon>
        <taxon>Embryophyta</taxon>
        <taxon>Tracheophyta</taxon>
        <taxon>Spermatophyta</taxon>
        <taxon>Magnoliopsida</taxon>
        <taxon>Liliopsida</taxon>
        <taxon>Dioscoreales</taxon>
        <taxon>Dioscoreaceae</taxon>
        <taxon>Dioscorea</taxon>
    </lineage>
</organism>
<feature type="domain" description="SHSP" evidence="8">
    <location>
        <begin position="12"/>
        <end position="117"/>
    </location>
</feature>
<feature type="region of interest" description="Disordered" evidence="6">
    <location>
        <begin position="114"/>
        <end position="151"/>
    </location>
</feature>
<keyword evidence="2" id="KW-1003">Cell membrane</keyword>
<keyword evidence="7" id="KW-1133">Transmembrane helix</keyword>
<dbReference type="Pfam" id="PF00011">
    <property type="entry name" value="HSP20"/>
    <property type="match status" value="1"/>
</dbReference>
<keyword evidence="7" id="KW-0812">Transmembrane</keyword>
<comment type="subcellular location">
    <subcellularLocation>
        <location evidence="1">Cell membrane</location>
        <topology evidence="1">Single-pass membrane protein</topology>
    </subcellularLocation>
</comment>
<evidence type="ECO:0000256" key="4">
    <source>
        <dbReference type="PROSITE-ProRule" id="PRU00285"/>
    </source>
</evidence>
<dbReference type="Proteomes" id="UP001085076">
    <property type="component" value="Miscellaneous, Linkage group lg09"/>
</dbReference>
<evidence type="ECO:0000256" key="2">
    <source>
        <dbReference type="ARBA" id="ARBA00022475"/>
    </source>
</evidence>
<keyword evidence="7" id="KW-0472">Membrane</keyword>
<name>A0A9D5H5E7_9LILI</name>
<dbReference type="PANTHER" id="PTHR43670">
    <property type="entry name" value="HEAT SHOCK PROTEIN 26"/>
    <property type="match status" value="1"/>
</dbReference>
<sequence>MDSKQRSSPAMRSYEPYDPTYQMIEGGEADTLSVHLPGFKKEQIKVQVDTFGTLRVNAERPIEGNRWSRVRKDFIVPKNCNVNEIKAKFENGILYVILPKPITQTDQVEPVKPIEKPPVTQNQMQDDGMKEEAQMPRPMKSPPGDTQSRQEKLRYGISKLHTKVRKPSKLMMNVIAAIIVLLGVGIYVKNKMGGVLEGR</sequence>
<dbReference type="GO" id="GO:0005886">
    <property type="term" value="C:plasma membrane"/>
    <property type="evidence" value="ECO:0007669"/>
    <property type="project" value="UniProtKB-SubCell"/>
</dbReference>
<reference evidence="9" key="1">
    <citation type="submission" date="2021-03" db="EMBL/GenBank/DDBJ databases">
        <authorList>
            <person name="Li Z."/>
            <person name="Yang C."/>
        </authorList>
    </citation>
    <scope>NUCLEOTIDE SEQUENCE</scope>
    <source>
        <strain evidence="9">Dzin_1.0</strain>
        <tissue evidence="9">Leaf</tissue>
    </source>
</reference>